<evidence type="ECO:0000256" key="7">
    <source>
        <dbReference type="ARBA" id="ARBA00022967"/>
    </source>
</evidence>
<dbReference type="InterPro" id="IPR008250">
    <property type="entry name" value="ATPase_P-typ_transduc_dom_A_sf"/>
</dbReference>
<dbReference type="FunFam" id="3.40.50.1000:FF:000028">
    <property type="entry name" value="Calcium-transporting P-type ATPase, putative"/>
    <property type="match status" value="1"/>
</dbReference>
<dbReference type="SFLD" id="SFLDG00002">
    <property type="entry name" value="C1.7:_P-type_atpase_like"/>
    <property type="match status" value="1"/>
</dbReference>
<organism evidence="12 13">
    <name type="scientific">Faecalibacillus intestinalis</name>
    <dbReference type="NCBI Taxonomy" id="1982626"/>
    <lineage>
        <taxon>Bacteria</taxon>
        <taxon>Bacillati</taxon>
        <taxon>Bacillota</taxon>
        <taxon>Erysipelotrichia</taxon>
        <taxon>Erysipelotrichales</taxon>
        <taxon>Coprobacillaceae</taxon>
        <taxon>Faecalibacillus</taxon>
    </lineage>
</organism>
<dbReference type="FunFam" id="3.40.50.1000:FF:000001">
    <property type="entry name" value="Phospholipid-transporting ATPase IC"/>
    <property type="match status" value="1"/>
</dbReference>
<dbReference type="GO" id="GO:0006883">
    <property type="term" value="P:intracellular sodium ion homeostasis"/>
    <property type="evidence" value="ECO:0007669"/>
    <property type="project" value="TreeGrafter"/>
</dbReference>
<dbReference type="Pfam" id="PF00690">
    <property type="entry name" value="Cation_ATPase_N"/>
    <property type="match status" value="1"/>
</dbReference>
<dbReference type="EMBL" id="JAJDKQ010000017">
    <property type="protein sequence ID" value="MCB8562176.1"/>
    <property type="molecule type" value="Genomic_DNA"/>
</dbReference>
<dbReference type="Gene3D" id="3.40.1110.10">
    <property type="entry name" value="Calcium-transporting ATPase, cytoplasmic domain N"/>
    <property type="match status" value="1"/>
</dbReference>
<name>A0AAW4VL19_9FIRM</name>
<dbReference type="GO" id="GO:0005524">
    <property type="term" value="F:ATP binding"/>
    <property type="evidence" value="ECO:0007669"/>
    <property type="project" value="UniProtKB-KW"/>
</dbReference>
<dbReference type="SUPFAM" id="SSF81653">
    <property type="entry name" value="Calcium ATPase, transduction domain A"/>
    <property type="match status" value="1"/>
</dbReference>
<dbReference type="InterPro" id="IPR018303">
    <property type="entry name" value="ATPase_P-typ_P_site"/>
</dbReference>
<protein>
    <submittedName>
        <fullName evidence="12">Cation-translocating P-type ATPase</fullName>
    </submittedName>
</protein>
<feature type="transmembrane region" description="Helical" evidence="10">
    <location>
        <begin position="663"/>
        <end position="684"/>
    </location>
</feature>
<dbReference type="GO" id="GO:0030007">
    <property type="term" value="P:intracellular potassium ion homeostasis"/>
    <property type="evidence" value="ECO:0007669"/>
    <property type="project" value="TreeGrafter"/>
</dbReference>
<dbReference type="Gene3D" id="2.70.150.10">
    <property type="entry name" value="Calcium-transporting ATPase, cytoplasmic transduction domain A"/>
    <property type="match status" value="1"/>
</dbReference>
<evidence type="ECO:0000256" key="2">
    <source>
        <dbReference type="ARBA" id="ARBA00005675"/>
    </source>
</evidence>
<feature type="transmembrane region" description="Helical" evidence="10">
    <location>
        <begin position="801"/>
        <end position="820"/>
    </location>
</feature>
<dbReference type="InterPro" id="IPR050510">
    <property type="entry name" value="Cation_transp_ATPase_P-type"/>
</dbReference>
<gene>
    <name evidence="12" type="ORF">LJD74_09230</name>
</gene>
<feature type="transmembrane region" description="Helical" evidence="10">
    <location>
        <begin position="57"/>
        <end position="73"/>
    </location>
</feature>
<evidence type="ECO:0000256" key="9">
    <source>
        <dbReference type="ARBA" id="ARBA00023136"/>
    </source>
</evidence>
<keyword evidence="8 10" id="KW-1133">Transmembrane helix</keyword>
<dbReference type="SUPFAM" id="SSF56784">
    <property type="entry name" value="HAD-like"/>
    <property type="match status" value="1"/>
</dbReference>
<keyword evidence="9 10" id="KW-0472">Membrane</keyword>
<dbReference type="Gene3D" id="3.40.50.1000">
    <property type="entry name" value="HAD superfamily/HAD-like"/>
    <property type="match status" value="1"/>
</dbReference>
<dbReference type="Pfam" id="PF00689">
    <property type="entry name" value="Cation_ATPase_C"/>
    <property type="match status" value="1"/>
</dbReference>
<evidence type="ECO:0000256" key="5">
    <source>
        <dbReference type="ARBA" id="ARBA00022741"/>
    </source>
</evidence>
<dbReference type="PRINTS" id="PR00120">
    <property type="entry name" value="HATPASE"/>
</dbReference>
<dbReference type="SMART" id="SM00831">
    <property type="entry name" value="Cation_ATPase_N"/>
    <property type="match status" value="1"/>
</dbReference>
<dbReference type="GO" id="GO:0036376">
    <property type="term" value="P:sodium ion export across plasma membrane"/>
    <property type="evidence" value="ECO:0007669"/>
    <property type="project" value="TreeGrafter"/>
</dbReference>
<dbReference type="InterPro" id="IPR023299">
    <property type="entry name" value="ATPase_P-typ_cyto_dom_N"/>
</dbReference>
<comment type="subcellular location">
    <subcellularLocation>
        <location evidence="1">Cell membrane</location>
        <topology evidence="1">Multi-pass membrane protein</topology>
    </subcellularLocation>
</comment>
<dbReference type="PANTHER" id="PTHR43294">
    <property type="entry name" value="SODIUM/POTASSIUM-TRANSPORTING ATPASE SUBUNIT ALPHA"/>
    <property type="match status" value="1"/>
</dbReference>
<evidence type="ECO:0000256" key="6">
    <source>
        <dbReference type="ARBA" id="ARBA00022840"/>
    </source>
</evidence>
<dbReference type="InterPro" id="IPR004014">
    <property type="entry name" value="ATPase_P-typ_cation-transptr_N"/>
</dbReference>
<feature type="transmembrane region" description="Helical" evidence="10">
    <location>
        <begin position="826"/>
        <end position="849"/>
    </location>
</feature>
<dbReference type="InterPro" id="IPR023214">
    <property type="entry name" value="HAD_sf"/>
</dbReference>
<comment type="caution">
    <text evidence="12">The sequence shown here is derived from an EMBL/GenBank/DDBJ whole genome shotgun (WGS) entry which is preliminary data.</text>
</comment>
<dbReference type="Pfam" id="PF13246">
    <property type="entry name" value="Cation_ATPase"/>
    <property type="match status" value="1"/>
</dbReference>
<evidence type="ECO:0000313" key="12">
    <source>
        <dbReference type="EMBL" id="MCB8562176.1"/>
    </source>
</evidence>
<feature type="transmembrane region" description="Helical" evidence="10">
    <location>
        <begin position="242"/>
        <end position="262"/>
    </location>
</feature>
<dbReference type="InterPro" id="IPR036412">
    <property type="entry name" value="HAD-like_sf"/>
</dbReference>
<reference evidence="12" key="1">
    <citation type="submission" date="2021-10" db="EMBL/GenBank/DDBJ databases">
        <title>Collection of gut derived symbiotic bacterial strains cultured from healthy donors.</title>
        <authorList>
            <person name="Lin H."/>
            <person name="Littmann E."/>
            <person name="Kohout C."/>
            <person name="Pamer E.G."/>
        </authorList>
    </citation>
    <scope>NUCLEOTIDE SEQUENCE</scope>
    <source>
        <strain evidence="12">DFI.5.2</strain>
    </source>
</reference>
<dbReference type="GO" id="GO:1902600">
    <property type="term" value="P:proton transmembrane transport"/>
    <property type="evidence" value="ECO:0007669"/>
    <property type="project" value="TreeGrafter"/>
</dbReference>
<dbReference type="RefSeq" id="WP_118306555.1">
    <property type="nucleotide sequence ID" value="NZ_JAJDKQ010000017.1"/>
</dbReference>
<dbReference type="Proteomes" id="UP001197827">
    <property type="component" value="Unassembled WGS sequence"/>
</dbReference>
<feature type="transmembrane region" description="Helical" evidence="10">
    <location>
        <begin position="268"/>
        <end position="292"/>
    </location>
</feature>
<comment type="similarity">
    <text evidence="2">Belongs to the cation transport ATPase (P-type) (TC 3.A.3) family. Type IIA subfamily.</text>
</comment>
<feature type="transmembrane region" description="Helical" evidence="10">
    <location>
        <begin position="79"/>
        <end position="97"/>
    </location>
</feature>
<evidence type="ECO:0000259" key="11">
    <source>
        <dbReference type="SMART" id="SM00831"/>
    </source>
</evidence>
<evidence type="ECO:0000256" key="4">
    <source>
        <dbReference type="ARBA" id="ARBA00022692"/>
    </source>
</evidence>
<dbReference type="PRINTS" id="PR00119">
    <property type="entry name" value="CATATPASE"/>
</dbReference>
<evidence type="ECO:0000256" key="8">
    <source>
        <dbReference type="ARBA" id="ARBA00022989"/>
    </source>
</evidence>
<dbReference type="PROSITE" id="PS00154">
    <property type="entry name" value="ATPASE_E1_E2"/>
    <property type="match status" value="1"/>
</dbReference>
<evidence type="ECO:0000313" key="13">
    <source>
        <dbReference type="Proteomes" id="UP001197827"/>
    </source>
</evidence>
<dbReference type="AlphaFoldDB" id="A0AAW4VL19"/>
<dbReference type="InterPro" id="IPR023298">
    <property type="entry name" value="ATPase_P-typ_TM_dom_sf"/>
</dbReference>
<dbReference type="PANTHER" id="PTHR43294:SF21">
    <property type="entry name" value="CATION TRANSPORTING ATPASE"/>
    <property type="match status" value="1"/>
</dbReference>
<keyword evidence="6" id="KW-0067">ATP-binding</keyword>
<dbReference type="Gene3D" id="1.20.1110.10">
    <property type="entry name" value="Calcium-transporting ATPase, transmembrane domain"/>
    <property type="match status" value="1"/>
</dbReference>
<dbReference type="InterPro" id="IPR001757">
    <property type="entry name" value="P_typ_ATPase"/>
</dbReference>
<keyword evidence="5" id="KW-0547">Nucleotide-binding</keyword>
<evidence type="ECO:0000256" key="1">
    <source>
        <dbReference type="ARBA" id="ARBA00004651"/>
    </source>
</evidence>
<dbReference type="InterPro" id="IPR044492">
    <property type="entry name" value="P_typ_ATPase_HD_dom"/>
</dbReference>
<sequence>MYYQKRISEVMKACETSENGLSHEEIIKRHQQFGYNILDEKKKENPFMIFLKQFQDLLVIILIIAAIISGMSGQIESTIVIVSVIIVNAILGTIQTLKAEKSLDSLKKLSVPKAKVIREGTLQEVDSTELTIGDLVQIEAGDVISGDGRIIECSSLQINESALTGEVESVDKTTDVITGQVVVGDQKNMVFSSSLVTNGTGRYIVTHIGMQTEIGKIASMLNNAKERKTPLQKSLDDFSGKLSIGIFFISLIVLCLNLFLAKQSLIDSLMIAVALAVAAIPEALSSIVTIVLSMSTQKMVKENAIIKNLNSVESLGCVSVICSDKTGTLTQNKMTPQTIYFYNHLMKISELDNRHHDHSVLLKSCLLCNNAVINGEQRIGDPTELALIDLVHEYTKNDIEFKHTAVRTSELPFDSDRKLMSISSLNHIYTKGAPDVIIKRCSTILINGIKEPITKRHLDAIEKENQRCANNGLRVLGFAYKDYRGNQVTLEDEHDLTFIGLVSLMDPPRIESQDAVAKCKIAGIKPIMITGDHVVTARVIATQIGIYEDGDLSIEGYELDKMSEEELDEKLPHISVYARVAPEHKTRIVKAWQKRGDIVAMTGDGVNDAPALKQSDIGVAMGITGTEVSKDAASMILTDDNFSTIVKAVITGRNVYRNIKNSINYLLSGNFAGILCVFIASLLLLPTPFFPVHLLFMNLITDSLPAIAIGMETGKNGVLKEKPRSSSDSILNKQTVLQITFEGIIIAICTMCAYLFGLKQDPLVASTMAFATICLARLLHGFNCRSNLPLTKIGFYTNRSSIYAFLIGFSLLHVILFVPFMHSLFMIQTISITQLFVIYAFALIPTIIIQTKKYWSSVKINK</sequence>
<feature type="transmembrane region" description="Helical" evidence="10">
    <location>
        <begin position="735"/>
        <end position="757"/>
    </location>
</feature>
<dbReference type="InterPro" id="IPR059000">
    <property type="entry name" value="ATPase_P-type_domA"/>
</dbReference>
<dbReference type="SUPFAM" id="SSF81660">
    <property type="entry name" value="Metal cation-transporting ATPase, ATP-binding domain N"/>
    <property type="match status" value="1"/>
</dbReference>
<proteinExistence type="inferred from homology"/>
<dbReference type="GO" id="GO:0016887">
    <property type="term" value="F:ATP hydrolysis activity"/>
    <property type="evidence" value="ECO:0007669"/>
    <property type="project" value="InterPro"/>
</dbReference>
<dbReference type="NCBIfam" id="TIGR01494">
    <property type="entry name" value="ATPase_P-type"/>
    <property type="match status" value="2"/>
</dbReference>
<accession>A0AAW4VL19</accession>
<evidence type="ECO:0000256" key="3">
    <source>
        <dbReference type="ARBA" id="ARBA00022475"/>
    </source>
</evidence>
<dbReference type="InterPro" id="IPR006068">
    <property type="entry name" value="ATPase_P-typ_cation-transptr_C"/>
</dbReference>
<dbReference type="SFLD" id="SFLDF00027">
    <property type="entry name" value="p-type_atpase"/>
    <property type="match status" value="1"/>
</dbReference>
<evidence type="ECO:0000256" key="10">
    <source>
        <dbReference type="SAM" id="Phobius"/>
    </source>
</evidence>
<keyword evidence="7" id="KW-1278">Translocase</keyword>
<dbReference type="SFLD" id="SFLDS00003">
    <property type="entry name" value="Haloacid_Dehalogenase"/>
    <property type="match status" value="1"/>
</dbReference>
<dbReference type="Pfam" id="PF00122">
    <property type="entry name" value="E1-E2_ATPase"/>
    <property type="match status" value="1"/>
</dbReference>
<keyword evidence="4 10" id="KW-0812">Transmembrane</keyword>
<dbReference type="GO" id="GO:1990573">
    <property type="term" value="P:potassium ion import across plasma membrane"/>
    <property type="evidence" value="ECO:0007669"/>
    <property type="project" value="TreeGrafter"/>
</dbReference>
<keyword evidence="3" id="KW-1003">Cell membrane</keyword>
<feature type="domain" description="Cation-transporting P-type ATPase N-terminal" evidence="11">
    <location>
        <begin position="1"/>
        <end position="74"/>
    </location>
</feature>
<dbReference type="GO" id="GO:0005886">
    <property type="term" value="C:plasma membrane"/>
    <property type="evidence" value="ECO:0007669"/>
    <property type="project" value="UniProtKB-SubCell"/>
</dbReference>
<dbReference type="GO" id="GO:0005391">
    <property type="term" value="F:P-type sodium:potassium-exchanging transporter activity"/>
    <property type="evidence" value="ECO:0007669"/>
    <property type="project" value="TreeGrafter"/>
</dbReference>
<dbReference type="SUPFAM" id="SSF81665">
    <property type="entry name" value="Calcium ATPase, transmembrane domain M"/>
    <property type="match status" value="1"/>
</dbReference>